<reference evidence="1" key="1">
    <citation type="journal article" date="2013" name="Genetics">
        <title>The draft genome and transcriptome of Panagrellus redivivus are shaped by the harsh demands of a free-living lifestyle.</title>
        <authorList>
            <person name="Srinivasan J."/>
            <person name="Dillman A.R."/>
            <person name="Macchietto M.G."/>
            <person name="Heikkinen L."/>
            <person name="Lakso M."/>
            <person name="Fracchia K.M."/>
            <person name="Antoshechkin I."/>
            <person name="Mortazavi A."/>
            <person name="Wong G."/>
            <person name="Sternberg P.W."/>
        </authorList>
    </citation>
    <scope>NUCLEOTIDE SEQUENCE [LARGE SCALE GENOMIC DNA]</scope>
    <source>
        <strain evidence="1">MT8872</strain>
    </source>
</reference>
<evidence type="ECO:0000313" key="2">
    <source>
        <dbReference type="WBParaSite" id="Pan_g9562.t1"/>
    </source>
</evidence>
<keyword evidence="1" id="KW-1185">Reference proteome</keyword>
<evidence type="ECO:0000313" key="1">
    <source>
        <dbReference type="Proteomes" id="UP000492821"/>
    </source>
</evidence>
<dbReference type="AlphaFoldDB" id="A0A7E4WB54"/>
<reference evidence="2" key="2">
    <citation type="submission" date="2020-10" db="UniProtKB">
        <authorList>
            <consortium name="WormBaseParasite"/>
        </authorList>
    </citation>
    <scope>IDENTIFICATION</scope>
</reference>
<sequence length="137" mass="15777">MGCPSHGKNGDCSDYGGRDNTCRLEKEVFLKADWDGSESTSESEENKKRLYFLPTMLHETCVERKWDVRESLEGRPLFHQSWQACDLECFRTRALPPPYLAWIRPSRACTVSPPFSSRKFYENSNGSTHPNVTQQLL</sequence>
<dbReference type="WBParaSite" id="Pan_g9562.t1">
    <property type="protein sequence ID" value="Pan_g9562.t1"/>
    <property type="gene ID" value="Pan_g9562"/>
</dbReference>
<organism evidence="1 2">
    <name type="scientific">Panagrellus redivivus</name>
    <name type="common">Microworm</name>
    <dbReference type="NCBI Taxonomy" id="6233"/>
    <lineage>
        <taxon>Eukaryota</taxon>
        <taxon>Metazoa</taxon>
        <taxon>Ecdysozoa</taxon>
        <taxon>Nematoda</taxon>
        <taxon>Chromadorea</taxon>
        <taxon>Rhabditida</taxon>
        <taxon>Tylenchina</taxon>
        <taxon>Panagrolaimomorpha</taxon>
        <taxon>Panagrolaimoidea</taxon>
        <taxon>Panagrolaimidae</taxon>
        <taxon>Panagrellus</taxon>
    </lineage>
</organism>
<proteinExistence type="predicted"/>
<accession>A0A7E4WB54</accession>
<name>A0A7E4WB54_PANRE</name>
<protein>
    <submittedName>
        <fullName evidence="2">Uncharacterized protein</fullName>
    </submittedName>
</protein>
<dbReference type="Proteomes" id="UP000492821">
    <property type="component" value="Unassembled WGS sequence"/>
</dbReference>